<keyword evidence="1" id="KW-0813">Transport</keyword>
<evidence type="ECO:0000256" key="1">
    <source>
        <dbReference type="ARBA" id="ARBA00022448"/>
    </source>
</evidence>
<comment type="caution">
    <text evidence="7">The sequence shown here is derived from an EMBL/GenBank/DDBJ whole genome shotgun (WGS) entry which is preliminary data.</text>
</comment>
<gene>
    <name evidence="7" type="ORF">DYB32_002649</name>
</gene>
<proteinExistence type="predicted"/>
<dbReference type="PANTHER" id="PTHR46374">
    <property type="entry name" value="PROTEIN CBG07384"/>
    <property type="match status" value="1"/>
</dbReference>
<evidence type="ECO:0000256" key="2">
    <source>
        <dbReference type="ARBA" id="ARBA00023055"/>
    </source>
</evidence>
<feature type="compositionally biased region" description="Polar residues" evidence="5">
    <location>
        <begin position="239"/>
        <end position="268"/>
    </location>
</feature>
<dbReference type="InterPro" id="IPR043556">
    <property type="entry name" value="StARD5/6"/>
</dbReference>
<evidence type="ECO:0000256" key="3">
    <source>
        <dbReference type="ARBA" id="ARBA00023121"/>
    </source>
</evidence>
<dbReference type="Gene3D" id="3.30.530.20">
    <property type="match status" value="1"/>
</dbReference>
<feature type="region of interest" description="Disordered" evidence="5">
    <location>
        <begin position="236"/>
        <end position="268"/>
    </location>
</feature>
<feature type="region of interest" description="Disordered" evidence="5">
    <location>
        <begin position="36"/>
        <end position="70"/>
    </location>
</feature>
<dbReference type="EMBL" id="QUSY01000144">
    <property type="protein sequence ID" value="RHY32336.1"/>
    <property type="molecule type" value="Genomic_DNA"/>
</dbReference>
<comment type="function">
    <text evidence="4">May be involved in the intracellular transport of sterols or other lipids. May bind cholesterol or other sterols.</text>
</comment>
<keyword evidence="8" id="KW-1185">Reference proteome</keyword>
<name>A0A3R7D3R8_9STRA</name>
<dbReference type="SUPFAM" id="SSF55961">
    <property type="entry name" value="Bet v1-like"/>
    <property type="match status" value="1"/>
</dbReference>
<dbReference type="PROSITE" id="PS50848">
    <property type="entry name" value="START"/>
    <property type="match status" value="1"/>
</dbReference>
<dbReference type="SUPFAM" id="SSF57903">
    <property type="entry name" value="FYVE/PHD zinc finger"/>
    <property type="match status" value="1"/>
</dbReference>
<protein>
    <recommendedName>
        <fullName evidence="6">START domain-containing protein</fullName>
    </recommendedName>
</protein>
<dbReference type="Proteomes" id="UP000285060">
    <property type="component" value="Unassembled WGS sequence"/>
</dbReference>
<dbReference type="InterPro" id="IPR023393">
    <property type="entry name" value="START-like_dom_sf"/>
</dbReference>
<dbReference type="PANTHER" id="PTHR46374:SF1">
    <property type="entry name" value="START DOMAIN-CONTAINING PROTEIN"/>
    <property type="match status" value="1"/>
</dbReference>
<evidence type="ECO:0000313" key="8">
    <source>
        <dbReference type="Proteomes" id="UP000285060"/>
    </source>
</evidence>
<accession>A0A3R7D3R8</accession>
<dbReference type="GO" id="GO:0008289">
    <property type="term" value="F:lipid binding"/>
    <property type="evidence" value="ECO:0007669"/>
    <property type="project" value="UniProtKB-KW"/>
</dbReference>
<keyword evidence="3" id="KW-0446">Lipid-binding</keyword>
<dbReference type="InterPro" id="IPR002913">
    <property type="entry name" value="START_lipid-bd_dom"/>
</dbReference>
<dbReference type="Pfam" id="PF01852">
    <property type="entry name" value="START"/>
    <property type="match status" value="1"/>
</dbReference>
<dbReference type="InterPro" id="IPR011011">
    <property type="entry name" value="Znf_FYVE_PHD"/>
</dbReference>
<evidence type="ECO:0000256" key="4">
    <source>
        <dbReference type="ARBA" id="ARBA00024750"/>
    </source>
</evidence>
<organism evidence="7 8">
    <name type="scientific">Aphanomyces invadans</name>
    <dbReference type="NCBI Taxonomy" id="157072"/>
    <lineage>
        <taxon>Eukaryota</taxon>
        <taxon>Sar</taxon>
        <taxon>Stramenopiles</taxon>
        <taxon>Oomycota</taxon>
        <taxon>Saprolegniomycetes</taxon>
        <taxon>Saprolegniales</taxon>
        <taxon>Verrucalvaceae</taxon>
        <taxon>Aphanomyces</taxon>
    </lineage>
</organism>
<reference evidence="7 8" key="1">
    <citation type="submission" date="2018-08" db="EMBL/GenBank/DDBJ databases">
        <title>Aphanomyces genome sequencing and annotation.</title>
        <authorList>
            <person name="Minardi D."/>
            <person name="Oidtmann B."/>
            <person name="Van Der Giezen M."/>
            <person name="Studholme D.J."/>
        </authorList>
    </citation>
    <scope>NUCLEOTIDE SEQUENCE [LARGE SCALE GENOMIC DNA]</scope>
    <source>
        <strain evidence="7 8">NJM0002</strain>
    </source>
</reference>
<dbReference type="GO" id="GO:0006869">
    <property type="term" value="P:lipid transport"/>
    <property type="evidence" value="ECO:0007669"/>
    <property type="project" value="UniProtKB-KW"/>
</dbReference>
<evidence type="ECO:0000259" key="6">
    <source>
        <dbReference type="PROSITE" id="PS50848"/>
    </source>
</evidence>
<keyword evidence="2" id="KW-0445">Lipid transport</keyword>
<evidence type="ECO:0000256" key="5">
    <source>
        <dbReference type="SAM" id="MobiDB-lite"/>
    </source>
</evidence>
<dbReference type="AlphaFoldDB" id="A0A3R7D3R8"/>
<feature type="domain" description="START" evidence="6">
    <location>
        <begin position="305"/>
        <end position="468"/>
    </location>
</feature>
<evidence type="ECO:0000313" key="7">
    <source>
        <dbReference type="EMBL" id="RHY32336.1"/>
    </source>
</evidence>
<sequence length="480" mass="52464">MEFVAHGTDPDTISAFSAMAIDQLVRQPSLDGVVERRRSLSSGSNGSNDKDFVVPPSAPTPSSRLSKKQRGKEYTPDRCKLCLRHFSRLLQCKQCCNCKKLVCALCVLKIPMFHSEKSKLGKHALHARLCASCYDTNILNQSSNSDSSENDGDSTALDSSDENGTFILVDESEPSTDSGGSPRESHTELWLSLFTAALLFGTSLLEDLEYMHRAGAMALLYVLFMLIHPAWSRHGASSDKPSQLQGPIRRTSSTSNASDDLSTGSPAETTVVPLTIDDYRQRKTELMARFEELKVSTAWVKNEAKSKGAVSLFEIDSFIADVAAEDMLKFLSSADPAVRKKWDTGMAANEIVDTIALDDSTTAYVVHNTQKPHGFGLVSSRDFVLLAFQHGTALAFVQGVIDRPDIPVKAGVMRGKVHFISFEFEPTTSADGTSTGFRMTYINHVDIGGSVPKSLVANGTADNMVKMMNMCMASKKKWFS</sequence>